<keyword evidence="4" id="KW-0378">Hydrolase</keyword>
<reference evidence="4 5" key="1">
    <citation type="submission" date="2023-04" db="EMBL/GenBank/DDBJ databases">
        <title>A novel bacteria isolated from coastal sediment.</title>
        <authorList>
            <person name="Liu X.-J."/>
            <person name="Du Z.-J."/>
        </authorList>
    </citation>
    <scope>NUCLEOTIDE SEQUENCE [LARGE SCALE GENOMIC DNA]</scope>
    <source>
        <strain evidence="4 5">SDUM461003</strain>
    </source>
</reference>
<dbReference type="GO" id="GO:0016787">
    <property type="term" value="F:hydrolase activity"/>
    <property type="evidence" value="ECO:0007669"/>
    <property type="project" value="UniProtKB-KW"/>
</dbReference>
<evidence type="ECO:0000259" key="3">
    <source>
        <dbReference type="Pfam" id="PF04471"/>
    </source>
</evidence>
<feature type="domain" description="DNA topoisomerase type IA zn finger" evidence="2">
    <location>
        <begin position="240"/>
        <end position="272"/>
    </location>
</feature>
<dbReference type="GO" id="GO:0004519">
    <property type="term" value="F:endonuclease activity"/>
    <property type="evidence" value="ECO:0007669"/>
    <property type="project" value="UniProtKB-KW"/>
</dbReference>
<dbReference type="InterPro" id="IPR007560">
    <property type="entry name" value="Restrct_endonuc_IV_Mrr"/>
</dbReference>
<dbReference type="Pfam" id="PF01396">
    <property type="entry name" value="Zn_ribbon_Top1"/>
    <property type="match status" value="1"/>
</dbReference>
<dbReference type="PANTHER" id="PTHR30015:SF7">
    <property type="entry name" value="TYPE IV METHYL-DIRECTED RESTRICTION ENZYME ECOKMRR"/>
    <property type="match status" value="1"/>
</dbReference>
<evidence type="ECO:0000313" key="4">
    <source>
        <dbReference type="EMBL" id="MDQ8209303.1"/>
    </source>
</evidence>
<proteinExistence type="predicted"/>
<dbReference type="EC" id="3.1.21.-" evidence="4"/>
<feature type="transmembrane region" description="Helical" evidence="1">
    <location>
        <begin position="12"/>
        <end position="34"/>
    </location>
</feature>
<dbReference type="Pfam" id="PF04471">
    <property type="entry name" value="Mrr_cat"/>
    <property type="match status" value="1"/>
</dbReference>
<dbReference type="InterPro" id="IPR011856">
    <property type="entry name" value="tRNA_endonuc-like_dom_sf"/>
</dbReference>
<keyword evidence="4" id="KW-0540">Nuclease</keyword>
<dbReference type="EMBL" id="JARXHW010000061">
    <property type="protein sequence ID" value="MDQ8209303.1"/>
    <property type="molecule type" value="Genomic_DNA"/>
</dbReference>
<dbReference type="RefSeq" id="WP_308952198.1">
    <property type="nucleotide sequence ID" value="NZ_JARXHW010000061.1"/>
</dbReference>
<evidence type="ECO:0000313" key="5">
    <source>
        <dbReference type="Proteomes" id="UP001225316"/>
    </source>
</evidence>
<dbReference type="Proteomes" id="UP001225316">
    <property type="component" value="Unassembled WGS sequence"/>
</dbReference>
<dbReference type="Gene3D" id="3.30.65.10">
    <property type="entry name" value="Bacterial Topoisomerase I, domain 1"/>
    <property type="match status" value="1"/>
</dbReference>
<feature type="domain" description="Restriction endonuclease type IV Mrr" evidence="3">
    <location>
        <begin position="111"/>
        <end position="219"/>
    </location>
</feature>
<keyword evidence="1" id="KW-0472">Membrane</keyword>
<name>A0ABU1AYR7_9BACT</name>
<organism evidence="4 5">
    <name type="scientific">Thalassobacterium maritimum</name>
    <dbReference type="NCBI Taxonomy" id="3041265"/>
    <lineage>
        <taxon>Bacteria</taxon>
        <taxon>Pseudomonadati</taxon>
        <taxon>Verrucomicrobiota</taxon>
        <taxon>Opitutia</taxon>
        <taxon>Puniceicoccales</taxon>
        <taxon>Coraliomargaritaceae</taxon>
        <taxon>Thalassobacterium</taxon>
    </lineage>
</organism>
<dbReference type="PANTHER" id="PTHR30015">
    <property type="entry name" value="MRR RESTRICTION SYSTEM PROTEIN"/>
    <property type="match status" value="1"/>
</dbReference>
<keyword evidence="5" id="KW-1185">Reference proteome</keyword>
<keyword evidence="1" id="KW-1133">Transmembrane helix</keyword>
<evidence type="ECO:0000259" key="2">
    <source>
        <dbReference type="Pfam" id="PF01396"/>
    </source>
</evidence>
<dbReference type="InterPro" id="IPR011335">
    <property type="entry name" value="Restrct_endonuc-II-like"/>
</dbReference>
<dbReference type="SUPFAM" id="SSF52980">
    <property type="entry name" value="Restriction endonuclease-like"/>
    <property type="match status" value="1"/>
</dbReference>
<evidence type="ECO:0000256" key="1">
    <source>
        <dbReference type="SAM" id="Phobius"/>
    </source>
</evidence>
<comment type="caution">
    <text evidence="4">The sequence shown here is derived from an EMBL/GenBank/DDBJ whole genome shotgun (WGS) entry which is preliminary data.</text>
</comment>
<dbReference type="InterPro" id="IPR013498">
    <property type="entry name" value="Topo_IA_Znf"/>
</dbReference>
<dbReference type="InterPro" id="IPR052906">
    <property type="entry name" value="Type_IV_Methyl-Rstrct_Enzyme"/>
</dbReference>
<keyword evidence="4" id="KW-0255">Endonuclease</keyword>
<gene>
    <name evidence="4" type="ORF">QEH52_17380</name>
</gene>
<accession>A0ABU1AYR7</accession>
<keyword evidence="1" id="KW-0812">Transmembrane</keyword>
<dbReference type="Gene3D" id="3.40.1350.10">
    <property type="match status" value="1"/>
</dbReference>
<protein>
    <submittedName>
        <fullName evidence="4">Restriction endonuclease</fullName>
        <ecNumber evidence="4">3.1.21.-</ecNumber>
    </submittedName>
</protein>
<dbReference type="SUPFAM" id="SSF57783">
    <property type="entry name" value="Zinc beta-ribbon"/>
    <property type="match status" value="1"/>
</dbReference>
<feature type="transmembrane region" description="Helical" evidence="1">
    <location>
        <begin position="40"/>
        <end position="64"/>
    </location>
</feature>
<sequence length="277" mass="30721">MTRRRKAKEDKAVLGIQAVFAVLILIALAGGGLNGFAERLVGLIVLVLLASIALAALVGIILVIQRTDWSQLTQNNSVNVQPNPRPISSTFTSAQAPIFRWTTSEILKYMSEIDWYQFEKFCASILEAEGFTVARKGGASPDGGVDLIVQKNQTRTLIQCKHWRTWKIREPVIRQLLGSMIDFEVNKAAVFFSGHSTEPAMDFAAKHGIGLVNGEALAERALNALSTEQLNQILKCKEHHCPKCDSLMVWRTGDFKPFWGCSRFPKCRGTLKHSGPR</sequence>